<proteinExistence type="predicted"/>
<dbReference type="EMBL" id="BMLN01000008">
    <property type="protein sequence ID" value="GGO03844.1"/>
    <property type="molecule type" value="Genomic_DNA"/>
</dbReference>
<evidence type="ECO:0000313" key="2">
    <source>
        <dbReference type="Proteomes" id="UP000606653"/>
    </source>
</evidence>
<organism evidence="1 2">
    <name type="scientific">Saccharibacillus kuerlensis</name>
    <dbReference type="NCBI Taxonomy" id="459527"/>
    <lineage>
        <taxon>Bacteria</taxon>
        <taxon>Bacillati</taxon>
        <taxon>Bacillota</taxon>
        <taxon>Bacilli</taxon>
        <taxon>Bacillales</taxon>
        <taxon>Paenibacillaceae</taxon>
        <taxon>Saccharibacillus</taxon>
    </lineage>
</organism>
<protein>
    <submittedName>
        <fullName evidence="1">Uncharacterized protein</fullName>
    </submittedName>
</protein>
<gene>
    <name evidence="1" type="ORF">GCM10010969_28440</name>
</gene>
<reference evidence="2" key="1">
    <citation type="journal article" date="2019" name="Int. J. Syst. Evol. Microbiol.">
        <title>The Global Catalogue of Microorganisms (GCM) 10K type strain sequencing project: providing services to taxonomists for standard genome sequencing and annotation.</title>
        <authorList>
            <consortium name="The Broad Institute Genomics Platform"/>
            <consortium name="The Broad Institute Genome Sequencing Center for Infectious Disease"/>
            <person name="Wu L."/>
            <person name="Ma J."/>
        </authorList>
    </citation>
    <scope>NUCLEOTIDE SEQUENCE [LARGE SCALE GENOMIC DNA]</scope>
    <source>
        <strain evidence="2">CGMCC 1.6964</strain>
    </source>
</reference>
<accession>A0ABQ2L6I3</accession>
<keyword evidence="2" id="KW-1185">Reference proteome</keyword>
<evidence type="ECO:0000313" key="1">
    <source>
        <dbReference type="EMBL" id="GGO03844.1"/>
    </source>
</evidence>
<name>A0ABQ2L6I3_9BACL</name>
<sequence>MVFGRQSGYDKYKNTASSAISSTFFGGGLLGRDTVQSERRPYGTY</sequence>
<comment type="caution">
    <text evidence="1">The sequence shown here is derived from an EMBL/GenBank/DDBJ whole genome shotgun (WGS) entry which is preliminary data.</text>
</comment>
<dbReference type="Proteomes" id="UP000606653">
    <property type="component" value="Unassembled WGS sequence"/>
</dbReference>